<dbReference type="RefSeq" id="WP_119754908.1">
    <property type="nucleotide sequence ID" value="NZ_CP032382.1"/>
</dbReference>
<accession>A0A385SS50</accession>
<evidence type="ECO:0000256" key="1">
    <source>
        <dbReference type="SAM" id="SignalP"/>
    </source>
</evidence>
<dbReference type="EMBL" id="CP032382">
    <property type="protein sequence ID" value="AYB31638.1"/>
    <property type="molecule type" value="Genomic_DNA"/>
</dbReference>
<evidence type="ECO:0000313" key="2">
    <source>
        <dbReference type="EMBL" id="AYB31638.1"/>
    </source>
</evidence>
<dbReference type="OrthoDB" id="5480566at2"/>
<keyword evidence="3" id="KW-1185">Reference proteome</keyword>
<protein>
    <recommendedName>
        <fullName evidence="4">Peptidase S41</fullName>
    </recommendedName>
</protein>
<name>A0A385SS50_9BACT</name>
<feature type="signal peptide" evidence="1">
    <location>
        <begin position="1"/>
        <end position="21"/>
    </location>
</feature>
<proteinExistence type="predicted"/>
<gene>
    <name evidence="2" type="ORF">D4L85_14155</name>
</gene>
<dbReference type="SUPFAM" id="SSF52096">
    <property type="entry name" value="ClpP/crotonase"/>
    <property type="match status" value="1"/>
</dbReference>
<dbReference type="KEGG" id="chk:D4L85_14155"/>
<organism evidence="2 3">
    <name type="scientific">Chryseolinea soli</name>
    <dbReference type="NCBI Taxonomy" id="2321403"/>
    <lineage>
        <taxon>Bacteria</taxon>
        <taxon>Pseudomonadati</taxon>
        <taxon>Bacteroidota</taxon>
        <taxon>Cytophagia</taxon>
        <taxon>Cytophagales</taxon>
        <taxon>Fulvivirgaceae</taxon>
        <taxon>Chryseolinea</taxon>
    </lineage>
</organism>
<dbReference type="InterPro" id="IPR029045">
    <property type="entry name" value="ClpP/crotonase-like_dom_sf"/>
</dbReference>
<evidence type="ECO:0008006" key="4">
    <source>
        <dbReference type="Google" id="ProtNLM"/>
    </source>
</evidence>
<dbReference type="Gene3D" id="3.90.226.10">
    <property type="entry name" value="2-enoyl-CoA Hydratase, Chain A, domain 1"/>
    <property type="match status" value="1"/>
</dbReference>
<sequence length="411" mass="46455">MKTKLLLLLALSTLISCEAQRVTHWKEDMDFWLGEVKKQHYVYRSEELPPPFKLQFEKVKSNLNTYSDQRILFELLGLSALLGDGHTYVLPWGAEGIDVKALPLRFYLFADGLFVIDAQPGYEKWIGKRVDQFGAVSAEKIMKDVGRFISRDNDQGINWIGPFMLSLEGMLQALGVDGKGTYSLTFDEAGQKVKQQFPVVPFQPVRGIPKLIPSKTNQVSVPLYLQHVEQAYWIKSLKNEKTVYVQFNQVMNDQNESLAQFSKRLDDSVKALGPEKLVVDVRHNNGGNADLLDPFLQTLQRFKSSSAKAQLYILTGRNTFSAAQIFISKADLLLKPVFAGEMSSSKPNFVGEENGIQLPHSKAICSISNRYHESIPGDHRQGIEPQMKILLTSTDYFNGRDLVLEEVLKQH</sequence>
<dbReference type="Proteomes" id="UP000266183">
    <property type="component" value="Chromosome"/>
</dbReference>
<reference evidence="3" key="1">
    <citation type="submission" date="2018-09" db="EMBL/GenBank/DDBJ databases">
        <title>Chryseolinea sp. KIS68-18 isolated from soil.</title>
        <authorList>
            <person name="Weon H.-Y."/>
            <person name="Kwon S.-W."/>
            <person name="Lee S.A."/>
        </authorList>
    </citation>
    <scope>NUCLEOTIDE SEQUENCE [LARGE SCALE GENOMIC DNA]</scope>
    <source>
        <strain evidence="3">KIS68-18</strain>
    </source>
</reference>
<keyword evidence="1" id="KW-0732">Signal</keyword>
<feature type="chain" id="PRO_5017389173" description="Peptidase S41" evidence="1">
    <location>
        <begin position="22"/>
        <end position="411"/>
    </location>
</feature>
<evidence type="ECO:0000313" key="3">
    <source>
        <dbReference type="Proteomes" id="UP000266183"/>
    </source>
</evidence>
<dbReference type="PROSITE" id="PS51257">
    <property type="entry name" value="PROKAR_LIPOPROTEIN"/>
    <property type="match status" value="1"/>
</dbReference>
<dbReference type="AlphaFoldDB" id="A0A385SS50"/>